<dbReference type="RefSeq" id="WP_025426736.1">
    <property type="nucleotide sequence ID" value="NZ_CP083370.1"/>
</dbReference>
<evidence type="ECO:0000256" key="1">
    <source>
        <dbReference type="ARBA" id="ARBA00022723"/>
    </source>
</evidence>
<keyword evidence="1" id="KW-0479">Metal-binding</keyword>
<proteinExistence type="predicted"/>
<dbReference type="Pfam" id="PF03328">
    <property type="entry name" value="HpcH_HpaI"/>
    <property type="match status" value="1"/>
</dbReference>
<dbReference type="InterPro" id="IPR040442">
    <property type="entry name" value="Pyrv_kinase-like_dom_sf"/>
</dbReference>
<evidence type="ECO:0000259" key="2">
    <source>
        <dbReference type="Pfam" id="PF03328"/>
    </source>
</evidence>
<dbReference type="GO" id="GO:0046872">
    <property type="term" value="F:metal ion binding"/>
    <property type="evidence" value="ECO:0007669"/>
    <property type="project" value="UniProtKB-KW"/>
</dbReference>
<dbReference type="AlphaFoldDB" id="A0AAW4FBC5"/>
<dbReference type="EMBL" id="WXFA01000001">
    <property type="protein sequence ID" value="MBM3089433.1"/>
    <property type="molecule type" value="Genomic_DNA"/>
</dbReference>
<evidence type="ECO:0000313" key="4">
    <source>
        <dbReference type="Proteomes" id="UP000744980"/>
    </source>
</evidence>
<organism evidence="3 4">
    <name type="scientific">Ensifer canadensis</name>
    <dbReference type="NCBI Taxonomy" id="555315"/>
    <lineage>
        <taxon>Bacteria</taxon>
        <taxon>Pseudomonadati</taxon>
        <taxon>Pseudomonadota</taxon>
        <taxon>Alphaproteobacteria</taxon>
        <taxon>Hyphomicrobiales</taxon>
        <taxon>Rhizobiaceae</taxon>
        <taxon>Sinorhizobium/Ensifer group</taxon>
        <taxon>Ensifer</taxon>
    </lineage>
</organism>
<accession>A0AAW4FBC5</accession>
<keyword evidence="4" id="KW-1185">Reference proteome</keyword>
<reference evidence="3 4" key="1">
    <citation type="submission" date="2020-01" db="EMBL/GenBank/DDBJ databases">
        <title>Draft genome assembly of Ensifer adhaerens T173.</title>
        <authorList>
            <person name="Craig J.E."/>
            <person name="Stinchcombe J.R."/>
        </authorList>
    </citation>
    <scope>NUCLEOTIDE SEQUENCE [LARGE SCALE GENOMIC DNA]</scope>
    <source>
        <strain evidence="3 4">T173</strain>
    </source>
</reference>
<sequence length="234" mass="24553">MSVNRFKTMKPLLFQSAGAPLPTSVDLNAFDGIIVDLGFGDDALAQLVAVARGACRVFARIAPINRLAAEDMASLLRNDISGVLLSGCRSRADVQRLDVMLRVAEANVGNRLQQVAILAEYGSVPESVLSPYSLGESSPRLEGIIFDASALAAAIGCRPSKEPQDEVLVAPIAAGRAAAALRAHEAGLGCYEMLPQTAVTEKAVRRAFAASRANGFSSVVCRSPEQAAWLDTGG</sequence>
<dbReference type="InterPro" id="IPR005000">
    <property type="entry name" value="Aldolase/citrate-lyase_domain"/>
</dbReference>
<dbReference type="GO" id="GO:0003824">
    <property type="term" value="F:catalytic activity"/>
    <property type="evidence" value="ECO:0007669"/>
    <property type="project" value="InterPro"/>
</dbReference>
<feature type="domain" description="HpcH/HpaI aldolase/citrate lyase" evidence="2">
    <location>
        <begin position="42"/>
        <end position="224"/>
    </location>
</feature>
<protein>
    <submittedName>
        <fullName evidence="3">Aldolase</fullName>
    </submittedName>
</protein>
<comment type="caution">
    <text evidence="3">The sequence shown here is derived from an EMBL/GenBank/DDBJ whole genome shotgun (WGS) entry which is preliminary data.</text>
</comment>
<dbReference type="SUPFAM" id="SSF51621">
    <property type="entry name" value="Phosphoenolpyruvate/pyruvate domain"/>
    <property type="match status" value="1"/>
</dbReference>
<dbReference type="Gene3D" id="3.20.20.60">
    <property type="entry name" value="Phosphoenolpyruvate-binding domains"/>
    <property type="match status" value="1"/>
</dbReference>
<name>A0AAW4FBC5_9HYPH</name>
<dbReference type="InterPro" id="IPR015813">
    <property type="entry name" value="Pyrv/PenolPyrv_kinase-like_dom"/>
</dbReference>
<dbReference type="Proteomes" id="UP000744980">
    <property type="component" value="Unassembled WGS sequence"/>
</dbReference>
<evidence type="ECO:0000313" key="3">
    <source>
        <dbReference type="EMBL" id="MBM3089433.1"/>
    </source>
</evidence>
<gene>
    <name evidence="3" type="ORF">GFB56_01185</name>
</gene>